<feature type="non-terminal residue" evidence="1">
    <location>
        <position position="1"/>
    </location>
</feature>
<evidence type="ECO:0000313" key="1">
    <source>
        <dbReference type="EMBL" id="EJK72290.1"/>
    </source>
</evidence>
<name>K0T3L4_THAOC</name>
<comment type="caution">
    <text evidence="1">The sequence shown here is derived from an EMBL/GenBank/DDBJ whole genome shotgun (WGS) entry which is preliminary data.</text>
</comment>
<dbReference type="Proteomes" id="UP000266841">
    <property type="component" value="Unassembled WGS sequence"/>
</dbReference>
<evidence type="ECO:0000313" key="2">
    <source>
        <dbReference type="Proteomes" id="UP000266841"/>
    </source>
</evidence>
<protein>
    <submittedName>
        <fullName evidence="1">Uncharacterized protein</fullName>
    </submittedName>
</protein>
<sequence length="525" mass="56511">IVSGLTPTAFETRHYPPEFRAAKPPRGTFSPAEAKAKAPAGGFSALPVRWYTVGARRDGGDGSVRFLFHFQGEPESPESPRVRACRIRPQRAAMLNIRLASATAFALSLSSPLSMADDASAAGAQRRVKAAKGTKAAKGIKGGAAAVNGGKSAKGDRQRGKLLQCGREILGTHIYGGSCGNTFAVTIGCEDDESLGGCHYREVSLDESTSHDVCYPFNMMDLLSVNHNTCELGFTNGGIPLKNAADVSDRYCTPKYVLRMTTEIGKEASGELKLYFSNDGGVSFYNKEEPRIATWVASEDEIHSRRAEVCVSTSSSCFNDGEVCTVGNGQLSSMVTILKGTMLTGIGTKQKLLITALASPLGRRAGLKRVPGLLLRVWVEIWAAFYFLIGNFPLRIKKSNQLVTESGMVAALGKLFLIMLSKSQGQEFSGAIIELCTTSAGEAEGAIDQYFPFGRLWFTTKLLSAELKRIRCTAGCILFDDLSPEAGTELTSRPLSSPPIPTTIAYDTLDRRHLFGYAGQRISVL</sequence>
<reference evidence="1 2" key="1">
    <citation type="journal article" date="2012" name="Genome Biol.">
        <title>Genome and low-iron response of an oceanic diatom adapted to chronic iron limitation.</title>
        <authorList>
            <person name="Lommer M."/>
            <person name="Specht M."/>
            <person name="Roy A.S."/>
            <person name="Kraemer L."/>
            <person name="Andreson R."/>
            <person name="Gutowska M.A."/>
            <person name="Wolf J."/>
            <person name="Bergner S.V."/>
            <person name="Schilhabel M.B."/>
            <person name="Klostermeier U.C."/>
            <person name="Beiko R.G."/>
            <person name="Rosenstiel P."/>
            <person name="Hippler M."/>
            <person name="Laroche J."/>
        </authorList>
    </citation>
    <scope>NUCLEOTIDE SEQUENCE [LARGE SCALE GENOMIC DNA]</scope>
    <source>
        <strain evidence="1 2">CCMP1005</strain>
    </source>
</reference>
<organism evidence="1 2">
    <name type="scientific">Thalassiosira oceanica</name>
    <name type="common">Marine diatom</name>
    <dbReference type="NCBI Taxonomy" id="159749"/>
    <lineage>
        <taxon>Eukaryota</taxon>
        <taxon>Sar</taxon>
        <taxon>Stramenopiles</taxon>
        <taxon>Ochrophyta</taxon>
        <taxon>Bacillariophyta</taxon>
        <taxon>Coscinodiscophyceae</taxon>
        <taxon>Thalassiosirophycidae</taxon>
        <taxon>Thalassiosirales</taxon>
        <taxon>Thalassiosiraceae</taxon>
        <taxon>Thalassiosira</taxon>
    </lineage>
</organism>
<dbReference type="AlphaFoldDB" id="K0T3L4"/>
<gene>
    <name evidence="1" type="ORF">THAOC_06189</name>
</gene>
<proteinExistence type="predicted"/>
<keyword evidence="2" id="KW-1185">Reference proteome</keyword>
<accession>K0T3L4</accession>
<dbReference type="EMBL" id="AGNL01006068">
    <property type="protein sequence ID" value="EJK72290.1"/>
    <property type="molecule type" value="Genomic_DNA"/>
</dbReference>